<dbReference type="GO" id="GO:0050661">
    <property type="term" value="F:NADP binding"/>
    <property type="evidence" value="ECO:0007669"/>
    <property type="project" value="InterPro"/>
</dbReference>
<dbReference type="OrthoDB" id="66881at2759"/>
<evidence type="ECO:0000256" key="1">
    <source>
        <dbReference type="ARBA" id="ARBA00001974"/>
    </source>
</evidence>
<gene>
    <name evidence="8" type="ORF">Micbo1qcDRAFT_163396</name>
</gene>
<keyword evidence="5" id="KW-0521">NADP</keyword>
<keyword evidence="6" id="KW-0560">Oxidoreductase</keyword>
<comment type="cofactor">
    <cofactor evidence="1">
        <name>FAD</name>
        <dbReference type="ChEBI" id="CHEBI:57692"/>
    </cofactor>
</comment>
<evidence type="ECO:0008006" key="10">
    <source>
        <dbReference type="Google" id="ProtNLM"/>
    </source>
</evidence>
<evidence type="ECO:0000256" key="5">
    <source>
        <dbReference type="ARBA" id="ARBA00022857"/>
    </source>
</evidence>
<dbReference type="Pfam" id="PF00743">
    <property type="entry name" value="FMO-like"/>
    <property type="match status" value="1"/>
</dbReference>
<feature type="compositionally biased region" description="Basic and acidic residues" evidence="7">
    <location>
        <begin position="1"/>
        <end position="22"/>
    </location>
</feature>
<evidence type="ECO:0000256" key="6">
    <source>
        <dbReference type="ARBA" id="ARBA00023002"/>
    </source>
</evidence>
<dbReference type="AlphaFoldDB" id="A0A136J2Y8"/>
<accession>A0A136J2Y8</accession>
<dbReference type="SUPFAM" id="SSF51905">
    <property type="entry name" value="FAD/NAD(P)-binding domain"/>
    <property type="match status" value="1"/>
</dbReference>
<evidence type="ECO:0000256" key="4">
    <source>
        <dbReference type="ARBA" id="ARBA00022827"/>
    </source>
</evidence>
<evidence type="ECO:0000256" key="2">
    <source>
        <dbReference type="ARBA" id="ARBA00010139"/>
    </source>
</evidence>
<dbReference type="EMBL" id="KQ964250">
    <property type="protein sequence ID" value="KXJ91610.1"/>
    <property type="molecule type" value="Genomic_DNA"/>
</dbReference>
<evidence type="ECO:0000313" key="9">
    <source>
        <dbReference type="Proteomes" id="UP000070501"/>
    </source>
</evidence>
<protein>
    <recommendedName>
        <fullName evidence="10">FAD/NAD(P)-binding domain-containing protein</fullName>
    </recommendedName>
</protein>
<keyword evidence="9" id="KW-1185">Reference proteome</keyword>
<dbReference type="InterPro" id="IPR050775">
    <property type="entry name" value="FAD-binding_Monooxygenases"/>
</dbReference>
<keyword evidence="3" id="KW-0285">Flavoprotein</keyword>
<evidence type="ECO:0000256" key="3">
    <source>
        <dbReference type="ARBA" id="ARBA00022630"/>
    </source>
</evidence>
<dbReference type="InterPro" id="IPR020946">
    <property type="entry name" value="Flavin_mOase-like"/>
</dbReference>
<dbReference type="PANTHER" id="PTHR43098">
    <property type="entry name" value="L-ORNITHINE N(5)-MONOOXYGENASE-RELATED"/>
    <property type="match status" value="1"/>
</dbReference>
<dbReference type="GO" id="GO:0004499">
    <property type="term" value="F:N,N-dimethylaniline monooxygenase activity"/>
    <property type="evidence" value="ECO:0007669"/>
    <property type="project" value="InterPro"/>
</dbReference>
<evidence type="ECO:0000256" key="7">
    <source>
        <dbReference type="SAM" id="MobiDB-lite"/>
    </source>
</evidence>
<reference evidence="9" key="1">
    <citation type="submission" date="2016-02" db="EMBL/GenBank/DDBJ databases">
        <title>Draft genome sequence of Microdochium bolleyi, a fungal endophyte of beachgrass.</title>
        <authorList>
            <consortium name="DOE Joint Genome Institute"/>
            <person name="David A.S."/>
            <person name="May G."/>
            <person name="Haridas S."/>
            <person name="Lim J."/>
            <person name="Wang M."/>
            <person name="Labutti K."/>
            <person name="Lipzen A."/>
            <person name="Barry K."/>
            <person name="Grigoriev I.V."/>
        </authorList>
    </citation>
    <scope>NUCLEOTIDE SEQUENCE [LARGE SCALE GENOMIC DNA]</scope>
    <source>
        <strain evidence="9">J235TASD1</strain>
    </source>
</reference>
<dbReference type="InParanoid" id="A0A136J2Y8"/>
<evidence type="ECO:0000313" key="8">
    <source>
        <dbReference type="EMBL" id="KXJ91610.1"/>
    </source>
</evidence>
<name>A0A136J2Y8_9PEZI</name>
<dbReference type="Pfam" id="PF13450">
    <property type="entry name" value="NAD_binding_8"/>
    <property type="match status" value="1"/>
</dbReference>
<proteinExistence type="inferred from homology"/>
<organism evidence="8 9">
    <name type="scientific">Microdochium bolleyi</name>
    <dbReference type="NCBI Taxonomy" id="196109"/>
    <lineage>
        <taxon>Eukaryota</taxon>
        <taxon>Fungi</taxon>
        <taxon>Dikarya</taxon>
        <taxon>Ascomycota</taxon>
        <taxon>Pezizomycotina</taxon>
        <taxon>Sordariomycetes</taxon>
        <taxon>Xylariomycetidae</taxon>
        <taxon>Xylariales</taxon>
        <taxon>Microdochiaceae</taxon>
        <taxon>Microdochium</taxon>
    </lineage>
</organism>
<dbReference type="InterPro" id="IPR036188">
    <property type="entry name" value="FAD/NAD-bd_sf"/>
</dbReference>
<dbReference type="GO" id="GO:0050660">
    <property type="term" value="F:flavin adenine dinucleotide binding"/>
    <property type="evidence" value="ECO:0007669"/>
    <property type="project" value="InterPro"/>
</dbReference>
<feature type="region of interest" description="Disordered" evidence="7">
    <location>
        <begin position="1"/>
        <end position="35"/>
    </location>
</feature>
<dbReference type="Gene3D" id="3.50.50.60">
    <property type="entry name" value="FAD/NAD(P)-binding domain"/>
    <property type="match status" value="2"/>
</dbReference>
<comment type="similarity">
    <text evidence="2">Belongs to the FAD-binding monooxygenase family.</text>
</comment>
<dbReference type="Proteomes" id="UP000070501">
    <property type="component" value="Unassembled WGS sequence"/>
</dbReference>
<sequence>MAEASAEIHARYTAESQKRLRPEGTQQFQELSKSDNERLRHLADDPWADHEALDALTPALAPGSHHKFLIVGAGLSGLVAAVRLIQAGFTADQIRFIEGGGGIGGTWYWNRYPGIHCDVEAYIYMPLLQETGYMPSRKYAPGLEIRRYLTQLAKQFHLDDKVLFRTTVDSLDWDESASSWKASLTTGRGSKGADKSELTVTAEFVVLTSGLLAKPHVPKLPGAGLAQFKGELLHTARWDYSATGGSSEEVFPSLDKLKGKRVGIIGTGATAIQVMPAVADHAGELFVFQRTPSAVYSRGQRETTPQEWAGITKPANWQIERQVNNTKNISWPASPDLVDLVEDEWSKQKAYASVVGGPEYAYPKPEQVPELIGHYLGLDLENSMRLRARIASIVEDKDTVERLTPWYPIWCKRPTFSETYLQAFNKPNVHLVDTDGKGVGSATEKGVVVDGREYPLDVLILATGYVSPATADMDPAIRAGVNVTGKGGRTLSSKWKEQGASTLHGYISSGFPNMMFINIAQAGASPNQAQSIDIHARHIAQVIAAAHRKAETGSPSVVIDVEPQAEEAWAWRIVSGAARFGVASICTPGYMNKEGEQGDMSDQAAMLKAARAAPLSEGAVRFDEILQEWREQGGLEGLVVSSVSA</sequence>
<keyword evidence="4" id="KW-0274">FAD</keyword>
<dbReference type="PANTHER" id="PTHR43098:SF2">
    <property type="entry name" value="FAD-BINDING MONOOXYGENASE AUSB-RELATED"/>
    <property type="match status" value="1"/>
</dbReference>